<dbReference type="Pfam" id="PF25549">
    <property type="entry name" value="DUF7927"/>
    <property type="match status" value="3"/>
</dbReference>
<feature type="transmembrane region" description="Helical" evidence="1">
    <location>
        <begin position="854"/>
        <end position="874"/>
    </location>
</feature>
<sequence>MPSLASVRAKDFPDLGQTARFGDAANDRQGYGAAAYGNHLAYVVDQGDPGEVEDGTVAVETFAGSYAKGFADTAKWSGNLDYDGGVPSGTVLLKPPSGSGASGFGYGVCVGKDYVVVSAKWSQQVFVYNYSGLLLRTIEKPSDGSRYEIDNFAESIVLKGNELLIGAPNSTVDGNEDAGMAFRLDLSLPSSIPTPILAPQNDPSIQAGALVGQSLAIAKDHYVIGAPGYVTAVGGKNCITGLLQVFSGAGTSVVFERNLTVDTTKGSYPNADDVSVAGLGRSIAISSDGTTVYAGDPSCDSGPVWSNQTGRVMAFDINAGTETANINVEGGTYIGGEIAVGKAPAGNDVLYVSYQSGDGSTGQVAGYALTSQGAEYRKTLSPYGASEPRFGSLGLLGGSIVPYSFTSEINVDGEIKQVTHQRLLVTGQNFVYQLEDQLPLELEKASDPASGQRVFPGQKISYRLKISNPNPKTSPVATNAVDDLSGVLNYADGSQIDDLSVSPNAAGLPMLDEAAKKLKWSGSVPGKGSVSIGYSIKVKKDEASTYYDSIIKNGFSADRSDDNPATEHGLGKIDVTKVLLNKDGTSLANGAVVGRDQDYSYLITIENVEDTASPETTIVDDMSDVVDDADFDSSKIVIDPPASGRISYDSASHKITWVGVLSSGAKIRIRVPVHTHKSVDASGNDSMKNGLANDRGPDAEQVIDPIAGSSLTKTAYNAQGSEISHIARGKSVHYQITYKNETSATLYNASLADDLSDVLQNTSDPVNLRAVSSDSSHDVAQPTFTSPILHWSDTSGMKPGEVVTIAYDVQVKSDAKSNENLINGATSAQSRDNPEKSVKITVPIHQLPMSGGPLIIMTLLMVVGLMLVIGAIVMKHNRQIA</sequence>
<dbReference type="InterPro" id="IPR057687">
    <property type="entry name" value="DUF7927"/>
</dbReference>
<keyword evidence="1" id="KW-0472">Membrane</keyword>
<evidence type="ECO:0000259" key="2">
    <source>
        <dbReference type="Pfam" id="PF25549"/>
    </source>
</evidence>
<accession>A0A1C4H0F2</accession>
<evidence type="ECO:0000313" key="4">
    <source>
        <dbReference type="Proteomes" id="UP000242610"/>
    </source>
</evidence>
<evidence type="ECO:0000256" key="1">
    <source>
        <dbReference type="SAM" id="Phobius"/>
    </source>
</evidence>
<dbReference type="STRING" id="1505727.GA0061077_0228"/>
<protein>
    <submittedName>
        <fullName evidence="3">Fimbrial isopeptide formation D2 domain-containing protein</fullName>
    </submittedName>
</protein>
<dbReference type="Gene3D" id="2.60.40.740">
    <property type="match status" value="1"/>
</dbReference>
<dbReference type="AlphaFoldDB" id="A0A1C4H0F2"/>
<dbReference type="EMBL" id="FMBL01000001">
    <property type="protein sequence ID" value="SCC78367.1"/>
    <property type="molecule type" value="Genomic_DNA"/>
</dbReference>
<dbReference type="RefSeq" id="WP_091847123.1">
    <property type="nucleotide sequence ID" value="NZ_JACHWK010000003.1"/>
</dbReference>
<dbReference type="OrthoDB" id="3225333at2"/>
<name>A0A1C4H0F2_9BIFI</name>
<keyword evidence="1" id="KW-1133">Transmembrane helix</keyword>
<feature type="domain" description="DUF7927" evidence="2">
    <location>
        <begin position="440"/>
        <end position="558"/>
    </location>
</feature>
<organism evidence="3 4">
    <name type="scientific">Bifidobacterium commune</name>
    <dbReference type="NCBI Taxonomy" id="1505727"/>
    <lineage>
        <taxon>Bacteria</taxon>
        <taxon>Bacillati</taxon>
        <taxon>Actinomycetota</taxon>
        <taxon>Actinomycetes</taxon>
        <taxon>Bifidobacteriales</taxon>
        <taxon>Bifidobacteriaceae</taxon>
        <taxon>Bifidobacterium</taxon>
    </lineage>
</organism>
<feature type="domain" description="DUF7927" evidence="2">
    <location>
        <begin position="588"/>
        <end position="706"/>
    </location>
</feature>
<feature type="domain" description="DUF7927" evidence="2">
    <location>
        <begin position="713"/>
        <end position="835"/>
    </location>
</feature>
<evidence type="ECO:0000313" key="3">
    <source>
        <dbReference type="EMBL" id="SCC78367.1"/>
    </source>
</evidence>
<reference evidence="4" key="1">
    <citation type="submission" date="2016-08" db="EMBL/GenBank/DDBJ databases">
        <authorList>
            <person name="Varghese N."/>
            <person name="Submissions Spin"/>
        </authorList>
    </citation>
    <scope>NUCLEOTIDE SEQUENCE [LARGE SCALE GENOMIC DNA]</scope>
    <source>
        <strain evidence="4">R-52791</strain>
    </source>
</reference>
<dbReference type="Proteomes" id="UP000242610">
    <property type="component" value="Unassembled WGS sequence"/>
</dbReference>
<proteinExistence type="predicted"/>
<keyword evidence="1" id="KW-0812">Transmembrane</keyword>
<gene>
    <name evidence="3" type="ORF">GA0061077_0228</name>
</gene>
<keyword evidence="4" id="KW-1185">Reference proteome</keyword>